<dbReference type="InterPro" id="IPR001387">
    <property type="entry name" value="Cro/C1-type_HTH"/>
</dbReference>
<protein>
    <submittedName>
        <fullName evidence="2">Transcriptional regulator</fullName>
    </submittedName>
</protein>
<organism evidence="2 3">
    <name type="scientific">Salmonella enterica subsp. enterica serovar Macclesfield str. S-1643</name>
    <dbReference type="NCBI Taxonomy" id="1242107"/>
    <lineage>
        <taxon>Bacteria</taxon>
        <taxon>Pseudomonadati</taxon>
        <taxon>Pseudomonadota</taxon>
        <taxon>Gammaproteobacteria</taxon>
        <taxon>Enterobacterales</taxon>
        <taxon>Enterobacteriaceae</taxon>
        <taxon>Salmonella</taxon>
    </lineage>
</organism>
<dbReference type="GO" id="GO:0003677">
    <property type="term" value="F:DNA binding"/>
    <property type="evidence" value="ECO:0007669"/>
    <property type="project" value="InterPro"/>
</dbReference>
<dbReference type="Pfam" id="PF01381">
    <property type="entry name" value="HTH_3"/>
    <property type="match status" value="1"/>
</dbReference>
<evidence type="ECO:0000313" key="3">
    <source>
        <dbReference type="Proteomes" id="UP000197157"/>
    </source>
</evidence>
<sequence>MNNLKKLRKAAGISQASLADILDVSQGAIAHYEKERRKLNVDSAKKIIEALNTHGVSCTFEDVFPTQNDKKA</sequence>
<dbReference type="CDD" id="cd00093">
    <property type="entry name" value="HTH_XRE"/>
    <property type="match status" value="1"/>
</dbReference>
<evidence type="ECO:0000259" key="1">
    <source>
        <dbReference type="PROSITE" id="PS50943"/>
    </source>
</evidence>
<dbReference type="SMART" id="SM00530">
    <property type="entry name" value="HTH_XRE"/>
    <property type="match status" value="1"/>
</dbReference>
<dbReference type="Proteomes" id="UP000197157">
    <property type="component" value="Chromosome"/>
</dbReference>
<accession>A0A2C9P4Q4</accession>
<dbReference type="EMBL" id="CP022117">
    <property type="protein sequence ID" value="ASG17871.1"/>
    <property type="molecule type" value="Genomic_DNA"/>
</dbReference>
<dbReference type="AlphaFoldDB" id="A0A2C9P4Q4"/>
<dbReference type="InterPro" id="IPR010982">
    <property type="entry name" value="Lambda_DNA-bd_dom_sf"/>
</dbReference>
<feature type="domain" description="HTH cro/C1-type" evidence="1">
    <location>
        <begin position="4"/>
        <end position="58"/>
    </location>
</feature>
<dbReference type="Gene3D" id="1.10.260.40">
    <property type="entry name" value="lambda repressor-like DNA-binding domains"/>
    <property type="match status" value="1"/>
</dbReference>
<evidence type="ECO:0000313" key="2">
    <source>
        <dbReference type="EMBL" id="ASG17871.1"/>
    </source>
</evidence>
<dbReference type="SUPFAM" id="SSF47413">
    <property type="entry name" value="lambda repressor-like DNA-binding domains"/>
    <property type="match status" value="1"/>
</dbReference>
<name>A0A2C9P4Q4_SALET</name>
<dbReference type="PROSITE" id="PS50943">
    <property type="entry name" value="HTH_CROC1"/>
    <property type="match status" value="1"/>
</dbReference>
<gene>
    <name evidence="2" type="ORF">LFZ25_18980</name>
</gene>
<proteinExistence type="predicted"/>
<dbReference type="RefSeq" id="WP_023250689.1">
    <property type="nucleotide sequence ID" value="NZ_CP022117.1"/>
</dbReference>
<reference evidence="2 3" key="1">
    <citation type="submission" date="2017-06" db="EMBL/GenBank/DDBJ databases">
        <title>Salmonella reference genomes for public health.</title>
        <authorList>
            <person name="Robertson J."/>
            <person name="Yoshida C."/>
            <person name="Gurnik S."/>
            <person name="Nash J."/>
        </authorList>
    </citation>
    <scope>NUCLEOTIDE SEQUENCE [LARGE SCALE GENOMIC DNA]</scope>
    <source>
        <strain evidence="2 3">S-1643</strain>
    </source>
</reference>